<evidence type="ECO:0000313" key="2">
    <source>
        <dbReference type="EMBL" id="RRT79633.1"/>
    </source>
</evidence>
<dbReference type="EMBL" id="AMZH03001349">
    <property type="protein sequence ID" value="RRT79633.1"/>
    <property type="molecule type" value="Genomic_DNA"/>
</dbReference>
<gene>
    <name evidence="2" type="ORF">B296_00020998</name>
</gene>
<accession>A0A427ATQ8</accession>
<dbReference type="Proteomes" id="UP000287651">
    <property type="component" value="Unassembled WGS sequence"/>
</dbReference>
<proteinExistence type="predicted"/>
<protein>
    <submittedName>
        <fullName evidence="2">Uncharacterized protein</fullName>
    </submittedName>
</protein>
<evidence type="ECO:0000256" key="1">
    <source>
        <dbReference type="SAM" id="MobiDB-lite"/>
    </source>
</evidence>
<name>A0A427ATQ8_ENSVE</name>
<organism evidence="2 3">
    <name type="scientific">Ensete ventricosum</name>
    <name type="common">Abyssinian banana</name>
    <name type="synonym">Musa ensete</name>
    <dbReference type="NCBI Taxonomy" id="4639"/>
    <lineage>
        <taxon>Eukaryota</taxon>
        <taxon>Viridiplantae</taxon>
        <taxon>Streptophyta</taxon>
        <taxon>Embryophyta</taxon>
        <taxon>Tracheophyta</taxon>
        <taxon>Spermatophyta</taxon>
        <taxon>Magnoliopsida</taxon>
        <taxon>Liliopsida</taxon>
        <taxon>Zingiberales</taxon>
        <taxon>Musaceae</taxon>
        <taxon>Ensete</taxon>
    </lineage>
</organism>
<evidence type="ECO:0000313" key="3">
    <source>
        <dbReference type="Proteomes" id="UP000287651"/>
    </source>
</evidence>
<feature type="region of interest" description="Disordered" evidence="1">
    <location>
        <begin position="1"/>
        <end position="67"/>
    </location>
</feature>
<dbReference type="AlphaFoldDB" id="A0A427ATQ8"/>
<reference evidence="2 3" key="1">
    <citation type="journal article" date="2014" name="Agronomy (Basel)">
        <title>A Draft Genome Sequence for Ensete ventricosum, the Drought-Tolerant Tree Against Hunger.</title>
        <authorList>
            <person name="Harrison J."/>
            <person name="Moore K.A."/>
            <person name="Paszkiewicz K."/>
            <person name="Jones T."/>
            <person name="Grant M."/>
            <person name="Ambacheew D."/>
            <person name="Muzemil S."/>
            <person name="Studholme D.J."/>
        </authorList>
    </citation>
    <scope>NUCLEOTIDE SEQUENCE [LARGE SCALE GENOMIC DNA]</scope>
</reference>
<comment type="caution">
    <text evidence="2">The sequence shown here is derived from an EMBL/GenBank/DDBJ whole genome shotgun (WGS) entry which is preliminary data.</text>
</comment>
<sequence>MRQRISTKPSEENEQNSSSVSRPQKRNTTPLNGVGETAELEVNPAYNPKVGSDRGFTARADSDAPTSCWGWARETWRNVIGWRTRNGTCGEGDVDEL</sequence>